<dbReference type="FunFam" id="1.10.12.10:FF:000001">
    <property type="entry name" value="Probable enoyl-CoA hydratase, mitochondrial"/>
    <property type="match status" value="1"/>
</dbReference>
<reference evidence="4 5" key="1">
    <citation type="submission" date="2020-04" db="EMBL/GenBank/DDBJ databases">
        <title>Hymenobacter polaris sp. nov., isolated from Arctic soil.</title>
        <authorList>
            <person name="Dahal R.H."/>
        </authorList>
    </citation>
    <scope>NUCLEOTIDE SEQUENCE [LARGE SCALE GENOMIC DNA]</scope>
    <source>
        <strain evidence="4 5">RP-2-7</strain>
    </source>
</reference>
<evidence type="ECO:0000313" key="4">
    <source>
        <dbReference type="EMBL" id="NML66517.1"/>
    </source>
</evidence>
<evidence type="ECO:0000256" key="2">
    <source>
        <dbReference type="ARBA" id="ARBA00023239"/>
    </source>
</evidence>
<dbReference type="CDD" id="cd06558">
    <property type="entry name" value="crotonase-like"/>
    <property type="match status" value="1"/>
</dbReference>
<proteinExistence type="inferred from homology"/>
<dbReference type="RefSeq" id="WP_169532155.1">
    <property type="nucleotide sequence ID" value="NZ_JABBGH010000002.1"/>
</dbReference>
<dbReference type="PANTHER" id="PTHR11941">
    <property type="entry name" value="ENOYL-COA HYDRATASE-RELATED"/>
    <property type="match status" value="1"/>
</dbReference>
<dbReference type="FunFam" id="3.90.226.10:FF:000009">
    <property type="entry name" value="Carnitinyl-CoA dehydratase"/>
    <property type="match status" value="1"/>
</dbReference>
<keyword evidence="5" id="KW-1185">Reference proteome</keyword>
<dbReference type="EMBL" id="JABBGH010000002">
    <property type="protein sequence ID" value="NML66517.1"/>
    <property type="molecule type" value="Genomic_DNA"/>
</dbReference>
<evidence type="ECO:0000313" key="5">
    <source>
        <dbReference type="Proteomes" id="UP000559626"/>
    </source>
</evidence>
<dbReference type="InterPro" id="IPR001753">
    <property type="entry name" value="Enoyl-CoA_hydra/iso"/>
</dbReference>
<name>A0A7Y0AFT4_9BACT</name>
<dbReference type="InterPro" id="IPR029045">
    <property type="entry name" value="ClpP/crotonase-like_dom_sf"/>
</dbReference>
<evidence type="ECO:0000256" key="3">
    <source>
        <dbReference type="RuleBase" id="RU003707"/>
    </source>
</evidence>
<organism evidence="4 5">
    <name type="scientific">Hymenobacter polaris</name>
    <dbReference type="NCBI Taxonomy" id="2682546"/>
    <lineage>
        <taxon>Bacteria</taxon>
        <taxon>Pseudomonadati</taxon>
        <taxon>Bacteroidota</taxon>
        <taxon>Cytophagia</taxon>
        <taxon>Cytophagales</taxon>
        <taxon>Hymenobacteraceae</taxon>
        <taxon>Hymenobacter</taxon>
    </lineage>
</organism>
<dbReference type="AlphaFoldDB" id="A0A7Y0AFT4"/>
<dbReference type="InterPro" id="IPR014748">
    <property type="entry name" value="Enoyl-CoA_hydra_C"/>
</dbReference>
<dbReference type="PANTHER" id="PTHR11941:SF54">
    <property type="entry name" value="ENOYL-COA HYDRATASE, MITOCHONDRIAL"/>
    <property type="match status" value="1"/>
</dbReference>
<dbReference type="Gene3D" id="1.10.12.10">
    <property type="entry name" value="Lyase 2-enoyl-coa Hydratase, Chain A, domain 2"/>
    <property type="match status" value="1"/>
</dbReference>
<dbReference type="Pfam" id="PF00378">
    <property type="entry name" value="ECH_1"/>
    <property type="match status" value="1"/>
</dbReference>
<gene>
    <name evidence="4" type="ORF">HHL22_15015</name>
</gene>
<dbReference type="Proteomes" id="UP000559626">
    <property type="component" value="Unassembled WGS sequence"/>
</dbReference>
<dbReference type="PROSITE" id="PS00166">
    <property type="entry name" value="ENOYL_COA_HYDRATASE"/>
    <property type="match status" value="1"/>
</dbReference>
<comment type="caution">
    <text evidence="4">The sequence shown here is derived from an EMBL/GenBank/DDBJ whole genome shotgun (WGS) entry which is preliminary data.</text>
</comment>
<accession>A0A7Y0AFT4</accession>
<comment type="similarity">
    <text evidence="1 3">Belongs to the enoyl-CoA hydratase/isomerase family.</text>
</comment>
<dbReference type="GO" id="GO:0016836">
    <property type="term" value="F:hydro-lyase activity"/>
    <property type="evidence" value="ECO:0007669"/>
    <property type="project" value="UniProtKB-ARBA"/>
</dbReference>
<dbReference type="Gene3D" id="3.90.226.10">
    <property type="entry name" value="2-enoyl-CoA Hydratase, Chain A, domain 1"/>
    <property type="match status" value="1"/>
</dbReference>
<evidence type="ECO:0000256" key="1">
    <source>
        <dbReference type="ARBA" id="ARBA00005254"/>
    </source>
</evidence>
<sequence>MAVPFENLLYELDAATGILTLTINRPTKLNALNAATIQELDQAIERALTDSAVRGILLTGSGEKAFVAGADIAELAATADAAAAQRLSAYGQGVFRRFETSPKPVVAAVNGFALGGGCELAMACHLRVTADNARFGQPEVNLGLPPGYGGTQRLVQLIGKGKALELLLTADQVKADEAVRLGLANHVVPQAELLDFCKNLLLKILSKGPLAVGLTIGCVNAYFNTGGEAGFAAEAAAFGQAFATADFKEGTTAFLEKRPAVFKGV</sequence>
<protein>
    <submittedName>
        <fullName evidence="4">Enoyl-CoA hydratase</fullName>
    </submittedName>
</protein>
<dbReference type="InterPro" id="IPR018376">
    <property type="entry name" value="Enoyl-CoA_hyd/isom_CS"/>
</dbReference>
<dbReference type="GO" id="GO:0006635">
    <property type="term" value="P:fatty acid beta-oxidation"/>
    <property type="evidence" value="ECO:0007669"/>
    <property type="project" value="TreeGrafter"/>
</dbReference>
<dbReference type="SUPFAM" id="SSF52096">
    <property type="entry name" value="ClpP/crotonase"/>
    <property type="match status" value="1"/>
</dbReference>
<keyword evidence="2" id="KW-0456">Lyase</keyword>